<dbReference type="AlphaFoldDB" id="A0A9D4ZMK5"/>
<gene>
    <name evidence="1" type="ORF">GOP47_0004416</name>
</gene>
<name>A0A9D4ZMK5_ADICA</name>
<organism evidence="1 2">
    <name type="scientific">Adiantum capillus-veneris</name>
    <name type="common">Maidenhair fern</name>
    <dbReference type="NCBI Taxonomy" id="13818"/>
    <lineage>
        <taxon>Eukaryota</taxon>
        <taxon>Viridiplantae</taxon>
        <taxon>Streptophyta</taxon>
        <taxon>Embryophyta</taxon>
        <taxon>Tracheophyta</taxon>
        <taxon>Polypodiopsida</taxon>
        <taxon>Polypodiidae</taxon>
        <taxon>Polypodiales</taxon>
        <taxon>Pteridineae</taxon>
        <taxon>Pteridaceae</taxon>
        <taxon>Vittarioideae</taxon>
        <taxon>Adiantum</taxon>
    </lineage>
</organism>
<evidence type="ECO:0000313" key="1">
    <source>
        <dbReference type="EMBL" id="KAI5081233.1"/>
    </source>
</evidence>
<protein>
    <submittedName>
        <fullName evidence="1">Uncharacterized protein</fullName>
    </submittedName>
</protein>
<proteinExistence type="predicted"/>
<dbReference type="Proteomes" id="UP000886520">
    <property type="component" value="Chromosome 4"/>
</dbReference>
<reference evidence="1" key="1">
    <citation type="submission" date="2021-01" db="EMBL/GenBank/DDBJ databases">
        <title>Adiantum capillus-veneris genome.</title>
        <authorList>
            <person name="Fang Y."/>
            <person name="Liao Q."/>
        </authorList>
    </citation>
    <scope>NUCLEOTIDE SEQUENCE</scope>
    <source>
        <strain evidence="1">H3</strain>
        <tissue evidence="1">Leaf</tissue>
    </source>
</reference>
<comment type="caution">
    <text evidence="1">The sequence shown here is derived from an EMBL/GenBank/DDBJ whole genome shotgun (WGS) entry which is preliminary data.</text>
</comment>
<accession>A0A9D4ZMK5</accession>
<keyword evidence="2" id="KW-1185">Reference proteome</keyword>
<sequence length="83" mass="9502">MKVFFYTHGLRSTATERVKVQWSFIHTDEFSALIIQSYLKVISRYKMTARMSTIVDPIKRAQILAKLKAAMADYVASFAAKNP</sequence>
<dbReference type="EMBL" id="JABFUD020000004">
    <property type="protein sequence ID" value="KAI5081233.1"/>
    <property type="molecule type" value="Genomic_DNA"/>
</dbReference>
<evidence type="ECO:0000313" key="2">
    <source>
        <dbReference type="Proteomes" id="UP000886520"/>
    </source>
</evidence>